<evidence type="ECO:0000313" key="1">
    <source>
        <dbReference type="EMBL" id="KAL3954483.1"/>
    </source>
</evidence>
<dbReference type="Proteomes" id="UP001638806">
    <property type="component" value="Unassembled WGS sequence"/>
</dbReference>
<organism evidence="1 2">
    <name type="scientific">Purpureocillium lilacinum</name>
    <name type="common">Paecilomyces lilacinus</name>
    <dbReference type="NCBI Taxonomy" id="33203"/>
    <lineage>
        <taxon>Eukaryota</taxon>
        <taxon>Fungi</taxon>
        <taxon>Dikarya</taxon>
        <taxon>Ascomycota</taxon>
        <taxon>Pezizomycotina</taxon>
        <taxon>Sordariomycetes</taxon>
        <taxon>Hypocreomycetidae</taxon>
        <taxon>Hypocreales</taxon>
        <taxon>Ophiocordycipitaceae</taxon>
        <taxon>Purpureocillium</taxon>
    </lineage>
</organism>
<evidence type="ECO:0000313" key="2">
    <source>
        <dbReference type="Proteomes" id="UP001638806"/>
    </source>
</evidence>
<gene>
    <name evidence="1" type="ORF">ACCO45_010046</name>
</gene>
<dbReference type="EMBL" id="JBGNUJ010000010">
    <property type="protein sequence ID" value="KAL3954483.1"/>
    <property type="molecule type" value="Genomic_DNA"/>
</dbReference>
<name>A0ACC4DEH9_PURLI</name>
<proteinExistence type="predicted"/>
<keyword evidence="2" id="KW-1185">Reference proteome</keyword>
<comment type="caution">
    <text evidence="1">The sequence shown here is derived from an EMBL/GenBank/DDBJ whole genome shotgun (WGS) entry which is preliminary data.</text>
</comment>
<protein>
    <submittedName>
        <fullName evidence="1">Uncharacterized protein</fullName>
    </submittedName>
</protein>
<reference evidence="1" key="1">
    <citation type="submission" date="2024-12" db="EMBL/GenBank/DDBJ databases">
        <title>Comparative genomics and development of molecular markers within Purpureocillium lilacinum and among Purpureocillium species.</title>
        <authorList>
            <person name="Yeh Z.-Y."/>
            <person name="Ni N.-T."/>
            <person name="Lo P.-H."/>
            <person name="Mushyakhwo K."/>
            <person name="Lin C.-F."/>
            <person name="Nai Y.-S."/>
        </authorList>
    </citation>
    <scope>NUCLEOTIDE SEQUENCE</scope>
    <source>
        <strain evidence="1">NCHU-NPUST-175</strain>
    </source>
</reference>
<sequence>MDASPTLSTEEETTDEEKIEDCGNEICCIHKVCDPLRERALCRQWFFARWILKCPFLPGELPERLRTWLRGYEYRYSAAFRDARVYELLLKLDSGFHVGLRWDVLIQDEDVVDCQGELTGHWALACCCDAHQINARFWVARMTEPENGKFFFGDRHLPHQLLAEVDAAGGFSRKV</sequence>
<accession>A0ACC4DEH9</accession>